<gene>
    <name evidence="2" type="ORF">N2K84_02940</name>
</gene>
<evidence type="ECO:0000259" key="1">
    <source>
        <dbReference type="Pfam" id="PF24793"/>
    </source>
</evidence>
<organism evidence="2 3">
    <name type="scientific">Gaoshiqia sediminis</name>
    <dbReference type="NCBI Taxonomy" id="2986998"/>
    <lineage>
        <taxon>Bacteria</taxon>
        <taxon>Pseudomonadati</taxon>
        <taxon>Bacteroidota</taxon>
        <taxon>Bacteroidia</taxon>
        <taxon>Marinilabiliales</taxon>
        <taxon>Prolixibacteraceae</taxon>
        <taxon>Gaoshiqia</taxon>
    </lineage>
</organism>
<dbReference type="Pfam" id="PF24793">
    <property type="entry name" value="GINT1_N"/>
    <property type="match status" value="1"/>
</dbReference>
<proteinExistence type="predicted"/>
<protein>
    <recommendedName>
        <fullName evidence="1">Glucosamine inositolphosphorylceramide transferase 1 N-terminal domain-containing protein</fullName>
    </recommendedName>
</protein>
<evidence type="ECO:0000313" key="2">
    <source>
        <dbReference type="EMBL" id="MCW0481670.1"/>
    </source>
</evidence>
<dbReference type="InterPro" id="IPR023296">
    <property type="entry name" value="Glyco_hydro_beta-prop_sf"/>
</dbReference>
<dbReference type="RefSeq" id="WP_282590279.1">
    <property type="nucleotide sequence ID" value="NZ_JAPAAF010000002.1"/>
</dbReference>
<accession>A0AA42C951</accession>
<feature type="domain" description="Glucosamine inositolphosphorylceramide transferase 1 N-terminal" evidence="1">
    <location>
        <begin position="298"/>
        <end position="522"/>
    </location>
</feature>
<dbReference type="AlphaFoldDB" id="A0AA42C951"/>
<reference evidence="2" key="1">
    <citation type="submission" date="2022-10" db="EMBL/GenBank/DDBJ databases">
        <title>Gaoshiqiia sediminis gen. nov., sp. nov., isolated from coastal sediment.</title>
        <authorList>
            <person name="Yu W.X."/>
            <person name="Mu D.S."/>
            <person name="Du J.Z."/>
            <person name="Liang Y.Q."/>
        </authorList>
    </citation>
    <scope>NUCLEOTIDE SEQUENCE</scope>
    <source>
        <strain evidence="2">A06</strain>
    </source>
</reference>
<name>A0AA42C951_9BACT</name>
<comment type="caution">
    <text evidence="2">The sequence shown here is derived from an EMBL/GenBank/DDBJ whole genome shotgun (WGS) entry which is preliminary data.</text>
</comment>
<evidence type="ECO:0000313" key="3">
    <source>
        <dbReference type="Proteomes" id="UP001163821"/>
    </source>
</evidence>
<dbReference type="Proteomes" id="UP001163821">
    <property type="component" value="Unassembled WGS sequence"/>
</dbReference>
<keyword evidence="3" id="KW-1185">Reference proteome</keyword>
<sequence length="541" mass="62727">MKNVVHVGIILNGELIPCWIYQVVAKIAGSNYADLKLIVLNESARLEDNDPKASFFFKLHRKLDRQVFGKRYNFNQLVDATALFQGIARCSLSPKNENAWSEIASYKLDVLLNLSAVDFSTCQFPLARFGVWQYVIGERNCNSLAYIYGQMINEGPVMEISVRATNGEFEREAVIHRSWVPVNYHSIQINQYHLYSFCSLILPRLLAGIYKFGTAYFGGQTLHFRMTLSEQTSAIFFSPSNYQAVVNVFKMLSRYLSCLIAHQTSGIWFLMLKVDSEIFPILPNDYKALIPPKDRAWADPFVLSRDGNIFIFVEEFLYRDGKGYISLLEIGKEGDLFSFEKILERPFHISYPFIFELNAKWYMIPETSANKTIELYECVEFPRKWSFVMNLKEDINAVDSTIFFNNNRWWLFTAVSELSTWSDYKELHLFSSDTLFTDKWEPHPLNPIVTDVRTARPAGRIFMKHGQIYRPSQDCSFRYGRAFNLNQITTLSENAYAETMLSKIEAGWDADVKGTHTFNCDKKIAVIDAYRYRKRFANRLF</sequence>
<dbReference type="InterPro" id="IPR056442">
    <property type="entry name" value="GINT1_N"/>
</dbReference>
<dbReference type="SUPFAM" id="SSF75005">
    <property type="entry name" value="Arabinanase/levansucrase/invertase"/>
    <property type="match status" value="1"/>
</dbReference>
<dbReference type="EMBL" id="JAPAAF010000002">
    <property type="protein sequence ID" value="MCW0481670.1"/>
    <property type="molecule type" value="Genomic_DNA"/>
</dbReference>